<dbReference type="GO" id="GO:0030288">
    <property type="term" value="C:outer membrane-bounded periplasmic space"/>
    <property type="evidence" value="ECO:0007669"/>
    <property type="project" value="TreeGrafter"/>
</dbReference>
<dbReference type="PROSITE" id="PS50106">
    <property type="entry name" value="PDZ"/>
    <property type="match status" value="1"/>
</dbReference>
<evidence type="ECO:0000259" key="6">
    <source>
        <dbReference type="PROSITE" id="PS50106"/>
    </source>
</evidence>
<dbReference type="Gene3D" id="3.90.226.10">
    <property type="entry name" value="2-enoyl-CoA Hydratase, Chain A, domain 1"/>
    <property type="match status" value="1"/>
</dbReference>
<dbReference type="SMART" id="SM00228">
    <property type="entry name" value="PDZ"/>
    <property type="match status" value="1"/>
</dbReference>
<dbReference type="InterPro" id="IPR004447">
    <property type="entry name" value="Peptidase_S41A"/>
</dbReference>
<dbReference type="SUPFAM" id="SSF50156">
    <property type="entry name" value="PDZ domain-like"/>
    <property type="match status" value="1"/>
</dbReference>
<dbReference type="GO" id="GO:0008236">
    <property type="term" value="F:serine-type peptidase activity"/>
    <property type="evidence" value="ECO:0007669"/>
    <property type="project" value="UniProtKB-KW"/>
</dbReference>
<dbReference type="FunFam" id="2.30.42.10:FF:000063">
    <property type="entry name" value="Peptidase, S41 family"/>
    <property type="match status" value="1"/>
</dbReference>
<feature type="domain" description="PDZ" evidence="6">
    <location>
        <begin position="85"/>
        <end position="157"/>
    </location>
</feature>
<accession>A0A7V3KPN6</accession>
<dbReference type="Pfam" id="PF17820">
    <property type="entry name" value="PDZ_6"/>
    <property type="match status" value="1"/>
</dbReference>
<dbReference type="SUPFAM" id="SSF52096">
    <property type="entry name" value="ClpP/crotonase"/>
    <property type="match status" value="1"/>
</dbReference>
<dbReference type="EMBL" id="DTGD01000241">
    <property type="protein sequence ID" value="HGB36512.1"/>
    <property type="molecule type" value="Genomic_DNA"/>
</dbReference>
<dbReference type="SMART" id="SM00245">
    <property type="entry name" value="TSPc"/>
    <property type="match status" value="1"/>
</dbReference>
<dbReference type="GO" id="GO:0007165">
    <property type="term" value="P:signal transduction"/>
    <property type="evidence" value="ECO:0007669"/>
    <property type="project" value="TreeGrafter"/>
</dbReference>
<dbReference type="InterPro" id="IPR001478">
    <property type="entry name" value="PDZ"/>
</dbReference>
<keyword evidence="3 5" id="KW-0378">Hydrolase</keyword>
<evidence type="ECO:0000313" key="7">
    <source>
        <dbReference type="EMBL" id="HGB36512.1"/>
    </source>
</evidence>
<dbReference type="PANTHER" id="PTHR32060">
    <property type="entry name" value="TAIL-SPECIFIC PROTEASE"/>
    <property type="match status" value="1"/>
</dbReference>
<protein>
    <submittedName>
        <fullName evidence="7">S41 family peptidase</fullName>
    </submittedName>
</protein>
<organism evidence="7">
    <name type="scientific">candidate division WOR-3 bacterium</name>
    <dbReference type="NCBI Taxonomy" id="2052148"/>
    <lineage>
        <taxon>Bacteria</taxon>
        <taxon>Bacteria division WOR-3</taxon>
    </lineage>
</organism>
<dbReference type="Gene3D" id="2.30.42.10">
    <property type="match status" value="1"/>
</dbReference>
<dbReference type="InterPro" id="IPR036034">
    <property type="entry name" value="PDZ_sf"/>
</dbReference>
<evidence type="ECO:0000256" key="5">
    <source>
        <dbReference type="RuleBase" id="RU004404"/>
    </source>
</evidence>
<dbReference type="GO" id="GO:0004175">
    <property type="term" value="F:endopeptidase activity"/>
    <property type="evidence" value="ECO:0007669"/>
    <property type="project" value="TreeGrafter"/>
</dbReference>
<gene>
    <name evidence="7" type="ORF">ENV38_06390</name>
</gene>
<comment type="similarity">
    <text evidence="1 5">Belongs to the peptidase S41A family.</text>
</comment>
<evidence type="ECO:0000256" key="1">
    <source>
        <dbReference type="ARBA" id="ARBA00009179"/>
    </source>
</evidence>
<dbReference type="GO" id="GO:0006508">
    <property type="term" value="P:proteolysis"/>
    <property type="evidence" value="ECO:0007669"/>
    <property type="project" value="UniProtKB-KW"/>
</dbReference>
<dbReference type="CDD" id="cd07560">
    <property type="entry name" value="Peptidase_S41_CPP"/>
    <property type="match status" value="1"/>
</dbReference>
<dbReference type="NCBIfam" id="TIGR00225">
    <property type="entry name" value="prc"/>
    <property type="match status" value="1"/>
</dbReference>
<dbReference type="AlphaFoldDB" id="A0A7V3KPN6"/>
<sequence length="501" mass="56040">MKLKRALIISAVVLLSVFLGYGIGVCKERASLRTMMQIYSNVLTYIQMFYVEEKNPSELVENSIKGMVGSLDPFSEFLNPDESEEFSIATTGKFGGIGAQIGIRDNWVTIIAPIEGTPAYRAGLLAGDRIVEIDGKSTEGMKVNDAVKLLRGEPGTVVKIKVYRPVTNKEFFVELVRDTIFIDPIPYYGKLDDKTGYIRISSFQDGLSEEFSSVLDTLRMKGVNKLIIDLRGNPGGLLNEAVNLLSFFFEPGTLVVSTKGRTPDNNFEYRTTGDGKFKDIPIVVLVDKGSASASEIVAGALQDWDRGIVIGDTTFGKGSVQRVFKLQEGYELKLTTAKYYTPSGRCIHRNENKDSTLKDTTTYFTKILGKPLKGGGGISPHILVKQEVVSNFTQEIYPHFFGFAVEYKSKNKVYPGMNSTIIAEFKEYLRKNKVKFTDEEFEKNLEQIKRLLDAEISEKYYGSKGRYASLLRDDVTVKKAQEVLANIRSLKDLRDYISSRL</sequence>
<evidence type="ECO:0000256" key="4">
    <source>
        <dbReference type="ARBA" id="ARBA00022825"/>
    </source>
</evidence>
<reference evidence="7" key="1">
    <citation type="journal article" date="2020" name="mSystems">
        <title>Genome- and Community-Level Interaction Insights into Carbon Utilization and Element Cycling Functions of Hydrothermarchaeota in Hydrothermal Sediment.</title>
        <authorList>
            <person name="Zhou Z."/>
            <person name="Liu Y."/>
            <person name="Xu W."/>
            <person name="Pan J."/>
            <person name="Luo Z.H."/>
            <person name="Li M."/>
        </authorList>
    </citation>
    <scope>NUCLEOTIDE SEQUENCE [LARGE SCALE GENOMIC DNA]</scope>
    <source>
        <strain evidence="7">SpSt-754</strain>
    </source>
</reference>
<dbReference type="Pfam" id="PF03572">
    <property type="entry name" value="Peptidase_S41"/>
    <property type="match status" value="1"/>
</dbReference>
<dbReference type="Gene3D" id="3.30.750.44">
    <property type="match status" value="1"/>
</dbReference>
<evidence type="ECO:0000256" key="2">
    <source>
        <dbReference type="ARBA" id="ARBA00022670"/>
    </source>
</evidence>
<dbReference type="InterPro" id="IPR041489">
    <property type="entry name" value="PDZ_6"/>
</dbReference>
<dbReference type="InterPro" id="IPR005151">
    <property type="entry name" value="Tail-specific_protease"/>
</dbReference>
<keyword evidence="2 5" id="KW-0645">Protease</keyword>
<dbReference type="PANTHER" id="PTHR32060:SF22">
    <property type="entry name" value="CARBOXYL-TERMINAL-PROCESSING PEPTIDASE 3, CHLOROPLASTIC"/>
    <property type="match status" value="1"/>
</dbReference>
<comment type="caution">
    <text evidence="7">The sequence shown here is derived from an EMBL/GenBank/DDBJ whole genome shotgun (WGS) entry which is preliminary data.</text>
</comment>
<proteinExistence type="inferred from homology"/>
<dbReference type="CDD" id="cd06782">
    <property type="entry name" value="cpPDZ_CPP-like"/>
    <property type="match status" value="1"/>
</dbReference>
<keyword evidence="4 5" id="KW-0720">Serine protease</keyword>
<dbReference type="InterPro" id="IPR029045">
    <property type="entry name" value="ClpP/crotonase-like_dom_sf"/>
</dbReference>
<name>A0A7V3KPN6_UNCW3</name>
<evidence type="ECO:0000256" key="3">
    <source>
        <dbReference type="ARBA" id="ARBA00022801"/>
    </source>
</evidence>